<dbReference type="EMBL" id="JAMQON010000001">
    <property type="protein sequence ID" value="MDS0257928.1"/>
    <property type="molecule type" value="Genomic_DNA"/>
</dbReference>
<protein>
    <recommendedName>
        <fullName evidence="1">DUF7311 domain-containing protein</fullName>
    </recommendedName>
</protein>
<organism evidence="2 3">
    <name type="scientific">Haloarcula saliterrae</name>
    <dbReference type="NCBI Taxonomy" id="2950534"/>
    <lineage>
        <taxon>Archaea</taxon>
        <taxon>Methanobacteriati</taxon>
        <taxon>Methanobacteriota</taxon>
        <taxon>Stenosarchaea group</taxon>
        <taxon>Halobacteria</taxon>
        <taxon>Halobacteriales</taxon>
        <taxon>Haloarculaceae</taxon>
        <taxon>Haloarcula</taxon>
    </lineage>
</organism>
<feature type="domain" description="DUF7311" evidence="1">
    <location>
        <begin position="3"/>
        <end position="146"/>
    </location>
</feature>
<gene>
    <name evidence="2" type="ORF">NDI56_00735</name>
</gene>
<dbReference type="Pfam" id="PF23993">
    <property type="entry name" value="DUF7311"/>
    <property type="match status" value="1"/>
</dbReference>
<evidence type="ECO:0000313" key="3">
    <source>
        <dbReference type="Proteomes" id="UP001259659"/>
    </source>
</evidence>
<reference evidence="2 3" key="1">
    <citation type="submission" date="2022-06" db="EMBL/GenBank/DDBJ databases">
        <title>Haloarcula sp. a new haloarchaeum isolate from saline soil.</title>
        <authorList>
            <person name="Strakova D."/>
            <person name="Galisteo C."/>
            <person name="Sanchez-Porro C."/>
            <person name="Ventosa A."/>
        </authorList>
    </citation>
    <scope>NUCLEOTIDE SEQUENCE [LARGE SCALE GENOMIC DNA]</scope>
    <source>
        <strain evidence="2 3">S1CR25-12</strain>
    </source>
</reference>
<comment type="caution">
    <text evidence="2">The sequence shown here is derived from an EMBL/GenBank/DDBJ whole genome shotgun (WGS) entry which is preliminary data.</text>
</comment>
<sequence>MILRVVLAVVLTTALVTVAAPAVSVAGADRAESTVDRQLTTLASNLGQMVAIDDPTAGRGARHVTALRLPGRTLTSADVTRLRLYGREGVGLASWRVSDGAESSTRLSGVPIRAVGGGSLTLRESGTHRLVFGLDKRANRTVLTVRRPGGDGDA</sequence>
<dbReference type="Proteomes" id="UP001259659">
    <property type="component" value="Unassembled WGS sequence"/>
</dbReference>
<name>A0ABU2F7L1_9EURY</name>
<evidence type="ECO:0000259" key="1">
    <source>
        <dbReference type="Pfam" id="PF23993"/>
    </source>
</evidence>
<dbReference type="RefSeq" id="WP_310917491.1">
    <property type="nucleotide sequence ID" value="NZ_JAMQON010000001.1"/>
</dbReference>
<proteinExistence type="predicted"/>
<dbReference type="InterPro" id="IPR055735">
    <property type="entry name" value="DUF7311"/>
</dbReference>
<evidence type="ECO:0000313" key="2">
    <source>
        <dbReference type="EMBL" id="MDS0257928.1"/>
    </source>
</evidence>
<accession>A0ABU2F7L1</accession>
<keyword evidence="3" id="KW-1185">Reference proteome</keyword>